<feature type="domain" description="Ig-like" evidence="15">
    <location>
        <begin position="2321"/>
        <end position="2410"/>
    </location>
</feature>
<dbReference type="InterPro" id="IPR000048">
    <property type="entry name" value="IQ_motif_EF-hand-BS"/>
</dbReference>
<feature type="domain" description="Ig-like" evidence="15">
    <location>
        <begin position="2"/>
        <end position="85"/>
    </location>
</feature>
<dbReference type="PROSITE" id="PS50002">
    <property type="entry name" value="SH3"/>
    <property type="match status" value="1"/>
</dbReference>
<dbReference type="Pfam" id="PF07679">
    <property type="entry name" value="I-set"/>
    <property type="match status" value="24"/>
</dbReference>
<dbReference type="InterPro" id="IPR013783">
    <property type="entry name" value="Ig-like_fold"/>
</dbReference>
<evidence type="ECO:0000256" key="1">
    <source>
        <dbReference type="ARBA" id="ARBA00004496"/>
    </source>
</evidence>
<feature type="binding site" evidence="10">
    <location>
        <position position="3452"/>
    </location>
    <ligand>
        <name>ATP</name>
        <dbReference type="ChEBI" id="CHEBI:30616"/>
    </ligand>
</feature>
<feature type="compositionally biased region" description="Low complexity" evidence="11">
    <location>
        <begin position="3745"/>
        <end position="3756"/>
    </location>
</feature>
<feature type="domain" description="Ig-like" evidence="15">
    <location>
        <begin position="1336"/>
        <end position="1410"/>
    </location>
</feature>
<dbReference type="Gene3D" id="2.30.30.40">
    <property type="entry name" value="SH3 Domains"/>
    <property type="match status" value="1"/>
</dbReference>
<dbReference type="SMART" id="SM00408">
    <property type="entry name" value="IGc2"/>
    <property type="match status" value="23"/>
</dbReference>
<dbReference type="InterPro" id="IPR011993">
    <property type="entry name" value="PH-like_dom_sf"/>
</dbReference>
<dbReference type="PROSITE" id="PS50096">
    <property type="entry name" value="IQ"/>
    <property type="match status" value="1"/>
</dbReference>
<feature type="domain" description="Ig-like" evidence="15">
    <location>
        <begin position="2421"/>
        <end position="2517"/>
    </location>
</feature>
<dbReference type="SUPFAM" id="SSF49265">
    <property type="entry name" value="Fibronectin type III"/>
    <property type="match status" value="1"/>
</dbReference>
<organism evidence="17 18">
    <name type="scientific">Albula glossodonta</name>
    <name type="common">roundjaw bonefish</name>
    <dbReference type="NCBI Taxonomy" id="121402"/>
    <lineage>
        <taxon>Eukaryota</taxon>
        <taxon>Metazoa</taxon>
        <taxon>Chordata</taxon>
        <taxon>Craniata</taxon>
        <taxon>Vertebrata</taxon>
        <taxon>Euteleostomi</taxon>
        <taxon>Actinopterygii</taxon>
        <taxon>Neopterygii</taxon>
        <taxon>Teleostei</taxon>
        <taxon>Albuliformes</taxon>
        <taxon>Albulidae</taxon>
        <taxon>Albula</taxon>
    </lineage>
</organism>
<dbReference type="Gene3D" id="2.60.40.10">
    <property type="entry name" value="Immunoglobulins"/>
    <property type="match status" value="27"/>
</dbReference>
<dbReference type="SMART" id="SM00325">
    <property type="entry name" value="RhoGEF"/>
    <property type="match status" value="1"/>
</dbReference>
<feature type="domain" description="Ig-like" evidence="15">
    <location>
        <begin position="1941"/>
        <end position="2029"/>
    </location>
</feature>
<proteinExistence type="inferred from homology"/>
<comment type="subcellular location">
    <subcellularLocation>
        <location evidence="1">Cytoplasm</location>
    </subcellularLocation>
</comment>
<feature type="domain" description="Ig-like" evidence="15">
    <location>
        <begin position="876"/>
        <end position="971"/>
    </location>
</feature>
<evidence type="ECO:0000256" key="3">
    <source>
        <dbReference type="ARBA" id="ARBA00022443"/>
    </source>
</evidence>
<gene>
    <name evidence="17" type="ORF">JZ751_000665</name>
</gene>
<dbReference type="FunFam" id="2.60.40.10:FF:000747">
    <property type="entry name" value="obscurin isoform X6"/>
    <property type="match status" value="1"/>
</dbReference>
<dbReference type="SMART" id="SM00060">
    <property type="entry name" value="FN3"/>
    <property type="match status" value="1"/>
</dbReference>
<dbReference type="GO" id="GO:0004672">
    <property type="term" value="F:protein kinase activity"/>
    <property type="evidence" value="ECO:0007669"/>
    <property type="project" value="InterPro"/>
</dbReference>
<dbReference type="InterPro" id="IPR003599">
    <property type="entry name" value="Ig_sub"/>
</dbReference>
<dbReference type="Proteomes" id="UP000824540">
    <property type="component" value="Unassembled WGS sequence"/>
</dbReference>
<feature type="non-terminal residue" evidence="17">
    <location>
        <position position="4325"/>
    </location>
</feature>
<feature type="region of interest" description="Disordered" evidence="11">
    <location>
        <begin position="1795"/>
        <end position="1842"/>
    </location>
</feature>
<keyword evidence="18" id="KW-1185">Reference proteome</keyword>
<feature type="domain" description="Ig-like" evidence="15">
    <location>
        <begin position="2990"/>
        <end position="3079"/>
    </location>
</feature>
<dbReference type="Pfam" id="PF00041">
    <property type="entry name" value="fn3"/>
    <property type="match status" value="1"/>
</dbReference>
<dbReference type="PANTHER" id="PTHR35971">
    <property type="entry name" value="SI:DKEY-31G6.6"/>
    <property type="match status" value="1"/>
</dbReference>
<feature type="domain" description="Ig-like" evidence="15">
    <location>
        <begin position="265"/>
        <end position="349"/>
    </location>
</feature>
<dbReference type="SUPFAM" id="SSF56112">
    <property type="entry name" value="Protein kinase-like (PK-like)"/>
    <property type="match status" value="1"/>
</dbReference>
<dbReference type="SMART" id="SM00406">
    <property type="entry name" value="IGv"/>
    <property type="match status" value="8"/>
</dbReference>
<dbReference type="Pfam" id="PF22697">
    <property type="entry name" value="SOS1_NGEF_PH"/>
    <property type="match status" value="1"/>
</dbReference>
<evidence type="ECO:0000256" key="9">
    <source>
        <dbReference type="PROSITE-ProRule" id="PRU00192"/>
    </source>
</evidence>
<dbReference type="Gene3D" id="2.30.29.30">
    <property type="entry name" value="Pleckstrin-homology domain (PH domain)/Phosphotyrosine-binding domain (PTB)"/>
    <property type="match status" value="1"/>
</dbReference>
<dbReference type="InterPro" id="IPR036028">
    <property type="entry name" value="SH3-like_dom_sf"/>
</dbReference>
<dbReference type="SMART" id="SM00409">
    <property type="entry name" value="IG"/>
    <property type="match status" value="26"/>
</dbReference>
<dbReference type="InterPro" id="IPR055251">
    <property type="entry name" value="SOS1_NGEF_PH"/>
</dbReference>
<feature type="domain" description="Ig-like" evidence="15">
    <location>
        <begin position="978"/>
        <end position="1062"/>
    </location>
</feature>
<keyword evidence="3 9" id="KW-0728">SH3 domain</keyword>
<dbReference type="SUPFAM" id="SSF50729">
    <property type="entry name" value="PH domain-like"/>
    <property type="match status" value="1"/>
</dbReference>
<evidence type="ECO:0000256" key="8">
    <source>
        <dbReference type="ARBA" id="ARBA00023319"/>
    </source>
</evidence>
<keyword evidence="10" id="KW-0547">Nucleotide-binding</keyword>
<protein>
    <recommendedName>
        <fullName evidence="19">Obscurin</fullName>
    </recommendedName>
</protein>
<dbReference type="OrthoDB" id="10072266at2759"/>
<feature type="domain" description="Ig-like" evidence="15">
    <location>
        <begin position="1667"/>
        <end position="1752"/>
    </location>
</feature>
<dbReference type="InterPro" id="IPR035899">
    <property type="entry name" value="DBL_dom_sf"/>
</dbReference>
<name>A0A8T2PWV3_9TELE</name>
<dbReference type="InterPro" id="IPR013098">
    <property type="entry name" value="Ig_I-set"/>
</dbReference>
<dbReference type="InterPro" id="IPR035526">
    <property type="entry name" value="Obscurin_SH3"/>
</dbReference>
<dbReference type="InterPro" id="IPR003961">
    <property type="entry name" value="FN3_dom"/>
</dbReference>
<dbReference type="FunFam" id="2.60.40.10:FF:000032">
    <property type="entry name" value="palladin isoform X1"/>
    <property type="match status" value="2"/>
</dbReference>
<evidence type="ECO:0000259" key="16">
    <source>
        <dbReference type="PROSITE" id="PS50853"/>
    </source>
</evidence>
<dbReference type="PROSITE" id="PS00107">
    <property type="entry name" value="PROTEIN_KINASE_ATP"/>
    <property type="match status" value="1"/>
</dbReference>
<feature type="domain" description="Ig-like" evidence="15">
    <location>
        <begin position="3273"/>
        <end position="3393"/>
    </location>
</feature>
<feature type="domain" description="Ig-like" evidence="15">
    <location>
        <begin position="532"/>
        <end position="616"/>
    </location>
</feature>
<feature type="domain" description="Ig-like" evidence="15">
    <location>
        <begin position="1510"/>
        <end position="1551"/>
    </location>
</feature>
<dbReference type="CDD" id="cd20971">
    <property type="entry name" value="IgI_1_Titin-A168_like"/>
    <property type="match status" value="1"/>
</dbReference>
<comment type="similarity">
    <text evidence="2">Belongs to the protein kinase superfamily. CAMK Ser/Thr protein kinase family.</text>
</comment>
<feature type="region of interest" description="Disordered" evidence="11">
    <location>
        <begin position="3573"/>
        <end position="3594"/>
    </location>
</feature>
<evidence type="ECO:0000259" key="14">
    <source>
        <dbReference type="PROSITE" id="PS50011"/>
    </source>
</evidence>
<comment type="caution">
    <text evidence="17">The sequence shown here is derived from an EMBL/GenBank/DDBJ whole genome shotgun (WGS) entry which is preliminary data.</text>
</comment>
<dbReference type="GO" id="GO:0005524">
    <property type="term" value="F:ATP binding"/>
    <property type="evidence" value="ECO:0007669"/>
    <property type="project" value="UniProtKB-UniRule"/>
</dbReference>
<evidence type="ECO:0000256" key="10">
    <source>
        <dbReference type="PROSITE-ProRule" id="PRU10141"/>
    </source>
</evidence>
<dbReference type="GO" id="GO:0055013">
    <property type="term" value="P:cardiac muscle cell development"/>
    <property type="evidence" value="ECO:0007669"/>
    <property type="project" value="UniProtKB-ARBA"/>
</dbReference>
<keyword evidence="5" id="KW-0597">Phosphoprotein</keyword>
<dbReference type="FunFam" id="2.60.40.10:FF:000523">
    <property type="entry name" value="obscurin isoform X4"/>
    <property type="match status" value="1"/>
</dbReference>
<dbReference type="FunFam" id="2.60.40.10:FF:000773">
    <property type="entry name" value="obscurin isoform X4"/>
    <property type="match status" value="1"/>
</dbReference>
<feature type="domain" description="Ig-like" evidence="15">
    <location>
        <begin position="710"/>
        <end position="794"/>
    </location>
</feature>
<evidence type="ECO:0000259" key="12">
    <source>
        <dbReference type="PROSITE" id="PS50002"/>
    </source>
</evidence>
<dbReference type="FunFam" id="2.60.40.10:FF:000421">
    <property type="entry name" value="LOW QUALITY PROTEIN: obscurin"/>
    <property type="match status" value="2"/>
</dbReference>
<dbReference type="FunFam" id="2.60.40.10:FF:000380">
    <property type="entry name" value="obscurin isoform X3"/>
    <property type="match status" value="1"/>
</dbReference>
<dbReference type="InterPro" id="IPR013106">
    <property type="entry name" value="Ig_V-set"/>
</dbReference>
<evidence type="ECO:0000256" key="6">
    <source>
        <dbReference type="ARBA" id="ARBA00022737"/>
    </source>
</evidence>
<feature type="compositionally biased region" description="Low complexity" evidence="11">
    <location>
        <begin position="3583"/>
        <end position="3592"/>
    </location>
</feature>
<evidence type="ECO:0000256" key="4">
    <source>
        <dbReference type="ARBA" id="ARBA00022490"/>
    </source>
</evidence>
<feature type="domain" description="Fibronectin type-III" evidence="16">
    <location>
        <begin position="1603"/>
        <end position="1697"/>
    </location>
</feature>
<dbReference type="CDD" id="cd00096">
    <property type="entry name" value="Ig"/>
    <property type="match status" value="1"/>
</dbReference>
<dbReference type="Pfam" id="PF00621">
    <property type="entry name" value="RhoGEF"/>
    <property type="match status" value="1"/>
</dbReference>
<feature type="domain" description="Ig-like" evidence="15">
    <location>
        <begin position="621"/>
        <end position="707"/>
    </location>
</feature>
<feature type="compositionally biased region" description="Low complexity" evidence="11">
    <location>
        <begin position="2049"/>
        <end position="2060"/>
    </location>
</feature>
<feature type="region of interest" description="Disordered" evidence="11">
    <location>
        <begin position="1761"/>
        <end position="1782"/>
    </location>
</feature>
<dbReference type="GO" id="GO:0003007">
    <property type="term" value="P:heart morphogenesis"/>
    <property type="evidence" value="ECO:0007669"/>
    <property type="project" value="UniProtKB-ARBA"/>
</dbReference>
<feature type="domain" description="Protein kinase" evidence="14">
    <location>
        <begin position="3423"/>
        <end position="3733"/>
    </location>
</feature>
<dbReference type="PROSITE" id="PS50011">
    <property type="entry name" value="PROTEIN_KINASE_DOM"/>
    <property type="match status" value="1"/>
</dbReference>
<keyword evidence="10" id="KW-0067">ATP-binding</keyword>
<feature type="region of interest" description="Disordered" evidence="11">
    <location>
        <begin position="3624"/>
        <end position="3681"/>
    </location>
</feature>
<keyword evidence="6" id="KW-0677">Repeat</keyword>
<dbReference type="Pfam" id="PF00612">
    <property type="entry name" value="IQ"/>
    <property type="match status" value="1"/>
</dbReference>
<feature type="compositionally biased region" description="Polar residues" evidence="11">
    <location>
        <begin position="3652"/>
        <end position="3666"/>
    </location>
</feature>
<reference evidence="17" key="1">
    <citation type="thesis" date="2021" institute="BYU ScholarsArchive" country="Provo, UT, USA">
        <title>Applications of and Algorithms for Genome Assembly and Genomic Analyses with an Emphasis on Marine Teleosts.</title>
        <authorList>
            <person name="Pickett B.D."/>
        </authorList>
    </citation>
    <scope>NUCLEOTIDE SEQUENCE</scope>
    <source>
        <strain evidence="17">HI-2016</strain>
    </source>
</reference>
<dbReference type="InterPro" id="IPR000719">
    <property type="entry name" value="Prot_kinase_dom"/>
</dbReference>
<dbReference type="PANTHER" id="PTHR35971:SF5">
    <property type="entry name" value="OBSCURIN LIKE CYTOSKELETAL ADAPTOR 1"/>
    <property type="match status" value="1"/>
</dbReference>
<dbReference type="SMART" id="SM00220">
    <property type="entry name" value="S_TKc"/>
    <property type="match status" value="1"/>
</dbReference>
<keyword evidence="8" id="KW-0393">Immunoglobulin domain</keyword>
<evidence type="ECO:0000256" key="11">
    <source>
        <dbReference type="SAM" id="MobiDB-lite"/>
    </source>
</evidence>
<dbReference type="FunFam" id="2.60.40.10:FF:000228">
    <property type="entry name" value="obscurin isoform X4"/>
    <property type="match status" value="10"/>
</dbReference>
<feature type="domain" description="Ig-like" evidence="15">
    <location>
        <begin position="354"/>
        <end position="445"/>
    </location>
</feature>
<dbReference type="InterPro" id="IPR036116">
    <property type="entry name" value="FN3_sf"/>
</dbReference>
<feature type="domain" description="Ig-like" evidence="15">
    <location>
        <begin position="3084"/>
        <end position="3174"/>
    </location>
</feature>
<feature type="region of interest" description="Disordered" evidence="11">
    <location>
        <begin position="1894"/>
        <end position="1915"/>
    </location>
</feature>
<sequence length="4325" mass="477981">KPISITKKLKDCEAKEGEDLVLSCETSKSCDVQWYKDGLLIHDTSRCQTSRSDIEATLTVRGVGEKDAGVYKCEAGVASTEACVTVKAEFLQKLKNQETQEGGSISLCCEFSKPGAEAQWKKGTEVLKSGDKYQIKQKDSIFELKISDMKPEDSGDYSCICVDKETTASIKVHAVPVTFTKELKSQESEEGGSVILHCELSKPGAPVKWKKGTELLKSGDKYEMKQKGTSVELKICNLKPEDSGDYSCDCGDHRTTASIIVTALPITFTKELKKQESEEGGSITLHCELSKPGAPVEWRKGTELLKSGDKYEMKQKDTSVELKICHLKPEDSGDYSCDCGDHRTTASVIVKALPITFIQELKNQESEEGGSVTLCCELSKPGAPVEWRKGTELLKSGDKYEMKQEDASVKLTICHLKPEDSGDYSCDCGDHRTTASVIVKALPITFTQELKNQESEEGGSVTLRCELSKPGAPVEWRKGTELLKSGDKYEMKQKGTVAEVHIHSLLTEDEGDYSCICEEQKTTATVKVRALPVTFTQELKNQESEEGGSVTLHCELSKPGAPVEWRKGTELLKSGDKYEMKQKGTVAEVHIHSLLTEDEGDYSCICEEQKTTATVKVRALPVTFTQELKNQESEEGGSVTLHCELSKPGAPVDWRKGTDLLKSGDKYEMKQKDTSVELKICDLKPEDSGDYSCITGDKQSTAHVKVNALPVFFRTQLTNLEEEAGGTATLLCEITKPGALVTWKKGNKALESSDKYQVKQEGAMVELVIYKLCGADSGEYTCDTGDQKCSAIVTVQERDVIIVKGLESCMVREDEDALFQCLISHENAPQVQWILQGVPLQSNEMNEIRVEGREHTLILRSVTQQDSGTVAFSMGPHTSTAQLTVRAASVLFTHWLQNQEAEEGSSITLHCELSVAGAAVEWRKGEITLTHGPKHEMKVEGMKAELVIKCLTPEDSGDYTCDTGDQQTTASVMVKAAPVVFEKDLESQEAREGEDVSLRCKVSSTKATVTWRKGSKTLSMGEKYSMEEHGCERVLVIHKLTPEDDGSYTCDTGKSTSTATLTVKEHVRIMVGLHDVTVTTGEDACFECRLSQYGVTEGEWWLDSNLLQNNDLNQMSCQGYEHRLALKMVTPDESGTVTFVVGRERTSAKLLVLEKPGAPVFFQKELTSQEAEEGESISLCCEISKPGAVVEWRKGGVVLQPSRKYEMKQDGCMLELCIHDLEREDNGYYTCDAGDQLTTASVTVQVREVRIVCGLKNTDVFIGEQAEFSCQLSSRAPGPVQWWLDGTALLHSTFSKIGECQGNVHTLSLTNLAPNDSGTVTFKAGNLVSTAKLLVKEVVSAMEDLRLVEDQPAEFICQYSRPVKAVWKKNGRPLQPDGQRVVVEQDWNVARLHISRVSEQDRGTYSCEAEGTCVVALLEVQAKPIDIVQGLENVETFDGGEALFECSLSRPESQECRWLIDDKPVQESANVEIVAFESGRRHLLLLKELHAGDSCRVTFMAGNAVTSAFLSVKVKPLEDKEVALGEKVEFTCVLSETVPSSEVAWYANGAELHPDDDWAMQADGCIYRLILKQAKAQPPQEITFAARDAISIAKLKVIALPDPPEDPEVVSKSDQSVTLSWFTPLNDGGSPILGYRVEMRLADSALWLPCHTEPVRSTEFVVDNLIPGSGYRFRHLSSPPPEVGKPARLECQLSREDSSVTWLKDSHEVDLGMKYQALTEGKKQVLVISDFQSSDQGVYTCVASDEAETSVNLYIEGKEVPRPADEEESGQPSLPPEAATEGDLHLLWDAKKRRMSREPTLDSISELPEEDGKEVKEGEVEKVAEKEKAKPAEPQPKKELEPMLITSSEDESMGPPSLVSYLKKSSKSTITIAGGQAQTVSTKKFFKHFEMTEEVKQVEPPAPSEPPAPDVNKEGDPEMLEAAIKIQAAFKGYKARKDMRPIFKDVFKDQTKEPNGTIHLECVTMGKPDKVRWLKDGEALADGKHHHIDIYNDGTCSLVITGITTKDTGVYTCEVTNKFGVTSHSGKVTVGSLRESSGRRPLQLPYGYSADSEPESSSGSEMDESLRQASKRLRRLLRTRLPPDVVEEPFVSADEGDLQPPDPHSYREDDKYIYIRFDTLVEARTASQRFQEMFTAQGVPVETTILEGGPRKVELRIMKMAYTQDGTHTPTQGKQLPAFMTGEPAAPVFLTELHSQDVPDGYPVSFDCVVIGKPPPSVRWFKDGKLLEENDHYMINEDQEGCHQLIITAVLPSDMGVYRCMAENNSGIASTTAELRVDLSCSSDYDTAADATETSSYISAKGYQSRETEAFESVAEEEQLPQVVDELHDVHVSPGAPIAKMQVRVKGFPRPRVYWFKDGQPLRPSDRIRVSEDKGLHSLEILGVKREDTGEYSSYISNAAGSAYSSARLLVMTAKEPLVPPRFLERFPNRKVRKGASITLSVKVEGSPVPLITWLKEESPEDVLWIKPDTPGYKVAGSERQHSLILMDVGTEHNGTYTCIATNKAGQSICSAHLEVDEAVQVEIHVEEQKPKPLQEVLGITISPPEDESKAQGEGRSSSAFLGQVGTEEFLMKLTSQITEMVSAKITQASLRVPGADSDDETKTPSASPHHGRSRPASLIVDSSSESDDGESRGEMFDIYVATADYSPTGANTETIALKEGQYVEVLDSAHPLKWLVRTKPTKTTPSRQGWVSPAYLDKKLKVSPDTGEVPEEIVSSEEEFVKEMDFFVSHHLKHVETSPDIPSTISGQKETIFRNIEDIKAFHSSLLPSLSECDTDDDVALRFLRNAEGFEKYLQYLVGHSLAESAISDKSVHQYFKDYTQKDLADVKGVLSINAYIQRPLERIQRYKALLKELIRNKARNGQNCCLLEEAYSIISSLPQRSDNTHHVSLIENYPATLEALGEPIRQGPFTVWEGAPGIRTSSRGHHRHVFLFKNYVIICKPKRDTNTDTQGYVFKNMMKARTIIIKNSWLRDLRDLQQRYSLPAWSAPDFDEVLADCTAELGQTVKLACKVTGTPKPVVTWYKDGRPVEADPHHIIIEDPDGSCTLILDNMTADDSGQYMCFAASSAGNASTLGKITVQVPPRFVNKLRNAPFIPGEDAQFTCTIQSAPSPKIRWFKEGKLLTDQEKYQTYSESRSGVVVLVIKNPGERDLGRYECELSNRLGSARCAAELCTQSAMATTGEQAITIEEGLRTSLELTREEMISKSVEVNPEEELTIHSPISPQVMGTPDTPDRDVVPVNVSPIPVKKWYQIDFNPAAFCKRVFQSVYSEPLTRSDSSSQKTYITGRMESISEIKSDASSCTTKESEPILDLHVQRREAATFVTRIIGFPTPVVSWYKDGKPLSPSKHVKLAENSPYFSLTLVNTGSTDNGFYTCTAKNSGGEVSCKAKLTVERDSGVWKYEVRKCSALVKRKRRSLQSLYKIHEEIGRGSFGVVNRVTSRESGNSFAGKFLPMRRGSRSRALNERDLLARVSHPRVACLLDSFCSRQTLVLLTELCSSHTLLDHLLSKASVKESERLHEDNGATDINTKNLTAFISKNRQQQSLTCYGAALVQKTIAEILASIPQDTSLVGPRTQQNLDSPSLSSGSSSEYDEIETWATPLSTSLPLNLYKDQDIRCLETENQGPELSEERATSEVVSLEKQLEEEPELTSQLRRGDSTSSLCTDDEGSTGGRVPRESLIKSTFYSSSEELSPLSARRMLLQQKKRTKRLESSRVRLRSGFSSGLGEPLLEDMEGSAEEDTGGSQRRGSSQSSAPLTKSCSFDSGPVPCSTVHRQRRSRSLGEYSRRTPSTSELRESGVEVDVTDTFSSQEHLGQDRKNNERVEQSADTISDSHSAIELKEISPKNDKDCMAELVTKNAVEIDVLQLTAGNGTEVGLFEDVQEMTDSVSSPKRFDEGMDCHAVQTGLQEKTEEMGHSFLKPIFVESTTPVSVVQDVSELLGSQYGLKLMERPRSMDLLFKALETLEKENRAHFPKIHKSRSDEGIHKPSDLALLAPEPTERAHSAVCGLSASEEPCGVTSVPSKELDIADITAEIAIKKADSSQELFLNTPHDEDLCDSIANVQYSPPEPEVKASGPELDYGMVESAEEVYPGLLDDKMSCDYLAGSQNSITHLFNRGLEEACGGADAYAGLHSEEIEEESEISSGKASHMQIYEEKKADLKLEHLMEEIHTYEDHCQMAGEKSGWSESRIPVEGGEFLENSGSLRVLHRGSKDIGEELQRYPSTPTLEAKVLPGTSRKIIGFFRRQSWTSQSTTPVERVVKRQASEGDSRDSSQQQQQTKISELSISKRVRASVASFSKAVLGRQTNKEDKKEGETCAYGV</sequence>
<dbReference type="InterPro" id="IPR011009">
    <property type="entry name" value="Kinase-like_dom_sf"/>
</dbReference>
<dbReference type="InterPro" id="IPR000219">
    <property type="entry name" value="DH_dom"/>
</dbReference>
<dbReference type="Gene3D" id="3.30.200.20">
    <property type="entry name" value="Phosphorylase Kinase, domain 1"/>
    <property type="match status" value="1"/>
</dbReference>
<dbReference type="InterPro" id="IPR003598">
    <property type="entry name" value="Ig_sub2"/>
</dbReference>
<dbReference type="SUPFAM" id="SSF48065">
    <property type="entry name" value="DBL homology domain (DH-domain)"/>
    <property type="match status" value="1"/>
</dbReference>
<keyword evidence="4" id="KW-0963">Cytoplasm</keyword>
<feature type="domain" description="SH3" evidence="12">
    <location>
        <begin position="2635"/>
        <end position="2702"/>
    </location>
</feature>
<feature type="compositionally biased region" description="Pro residues" evidence="11">
    <location>
        <begin position="1900"/>
        <end position="1909"/>
    </location>
</feature>
<dbReference type="CDD" id="cd23767">
    <property type="entry name" value="IQCD"/>
    <property type="match status" value="1"/>
</dbReference>
<feature type="domain" description="Ig-like" evidence="15">
    <location>
        <begin position="176"/>
        <end position="262"/>
    </location>
</feature>
<evidence type="ECO:0008006" key="19">
    <source>
        <dbReference type="Google" id="ProtNLM"/>
    </source>
</evidence>
<dbReference type="InterPro" id="IPR001452">
    <property type="entry name" value="SH3_domain"/>
</dbReference>
<dbReference type="GO" id="GO:0005085">
    <property type="term" value="F:guanyl-nucleotide exchange factor activity"/>
    <property type="evidence" value="ECO:0007669"/>
    <property type="project" value="InterPro"/>
</dbReference>
<dbReference type="SUPFAM" id="SSF50044">
    <property type="entry name" value="SH3-domain"/>
    <property type="match status" value="1"/>
</dbReference>
<dbReference type="InterPro" id="IPR036179">
    <property type="entry name" value="Ig-like_dom_sf"/>
</dbReference>
<dbReference type="PROSITE" id="PS50835">
    <property type="entry name" value="IG_LIKE"/>
    <property type="match status" value="22"/>
</dbReference>
<feature type="region of interest" description="Disordered" evidence="11">
    <location>
        <begin position="3707"/>
        <end position="3845"/>
    </location>
</feature>
<dbReference type="CDD" id="cd00063">
    <property type="entry name" value="FN3"/>
    <property type="match status" value="1"/>
</dbReference>
<evidence type="ECO:0000259" key="13">
    <source>
        <dbReference type="PROSITE" id="PS50010"/>
    </source>
</evidence>
<feature type="compositionally biased region" description="Basic and acidic residues" evidence="11">
    <location>
        <begin position="4262"/>
        <end position="4275"/>
    </location>
</feature>
<dbReference type="InterPro" id="IPR017441">
    <property type="entry name" value="Protein_kinase_ATP_BS"/>
</dbReference>
<dbReference type="EMBL" id="JAFBMS010000001">
    <property type="protein sequence ID" value="KAG9355823.1"/>
    <property type="molecule type" value="Genomic_DNA"/>
</dbReference>
<evidence type="ECO:0000256" key="2">
    <source>
        <dbReference type="ARBA" id="ARBA00006692"/>
    </source>
</evidence>
<dbReference type="GO" id="GO:0005737">
    <property type="term" value="C:cytoplasm"/>
    <property type="evidence" value="ECO:0007669"/>
    <property type="project" value="UniProtKB-SubCell"/>
</dbReference>
<keyword evidence="7" id="KW-1015">Disulfide bond</keyword>
<feature type="domain" description="Ig-like" evidence="15">
    <location>
        <begin position="1159"/>
        <end position="1243"/>
    </location>
</feature>
<feature type="compositionally biased region" description="Basic and acidic residues" evidence="11">
    <location>
        <begin position="1813"/>
        <end position="1841"/>
    </location>
</feature>
<evidence type="ECO:0000256" key="7">
    <source>
        <dbReference type="ARBA" id="ARBA00023157"/>
    </source>
</evidence>
<dbReference type="Gene3D" id="1.20.900.10">
    <property type="entry name" value="Dbl homology (DH) domain"/>
    <property type="match status" value="1"/>
</dbReference>
<dbReference type="InterPro" id="IPR007110">
    <property type="entry name" value="Ig-like_dom"/>
</dbReference>
<dbReference type="Pfam" id="PF00069">
    <property type="entry name" value="Pkinase"/>
    <property type="match status" value="1"/>
</dbReference>
<evidence type="ECO:0000256" key="5">
    <source>
        <dbReference type="ARBA" id="ARBA00022553"/>
    </source>
</evidence>
<dbReference type="FunFam" id="2.60.40.10:FF:000107">
    <property type="entry name" value="Myosin, light chain kinase a"/>
    <property type="match status" value="1"/>
</dbReference>
<dbReference type="PROSITE" id="PS50853">
    <property type="entry name" value="FN3"/>
    <property type="match status" value="1"/>
</dbReference>
<feature type="domain" description="Ig-like" evidence="15">
    <location>
        <begin position="2187"/>
        <end position="2276"/>
    </location>
</feature>
<feature type="region of interest" description="Disordered" evidence="11">
    <location>
        <begin position="2031"/>
        <end position="2067"/>
    </location>
</feature>
<feature type="region of interest" description="Disordered" evidence="11">
    <location>
        <begin position="2591"/>
        <end position="2632"/>
    </location>
</feature>
<feature type="domain" description="Ig-like" evidence="15">
    <location>
        <begin position="88"/>
        <end position="171"/>
    </location>
</feature>
<feature type="region of interest" description="Disordered" evidence="11">
    <location>
        <begin position="4257"/>
        <end position="4288"/>
    </location>
</feature>
<feature type="compositionally biased region" description="Basic and acidic residues" evidence="11">
    <location>
        <begin position="3816"/>
        <end position="3828"/>
    </location>
</feature>
<dbReference type="InterPro" id="IPR052385">
    <property type="entry name" value="Obscurin/Obscurin-like_Reg"/>
</dbReference>
<dbReference type="FunFam" id="2.60.40.10:FF:000866">
    <property type="entry name" value="Obscurin, cytoskeletal calmodulin and titin-interacting RhoGEF"/>
    <property type="match status" value="1"/>
</dbReference>
<dbReference type="SUPFAM" id="SSF48726">
    <property type="entry name" value="Immunoglobulin"/>
    <property type="match status" value="26"/>
</dbReference>
<evidence type="ECO:0000259" key="15">
    <source>
        <dbReference type="PROSITE" id="PS50835"/>
    </source>
</evidence>
<dbReference type="CDD" id="cd12025">
    <property type="entry name" value="SH3_Obscurin_like"/>
    <property type="match status" value="1"/>
</dbReference>
<feature type="domain" description="DH" evidence="13">
    <location>
        <begin position="2706"/>
        <end position="2886"/>
    </location>
</feature>
<evidence type="ECO:0000313" key="17">
    <source>
        <dbReference type="EMBL" id="KAG9355823.1"/>
    </source>
</evidence>
<feature type="compositionally biased region" description="Acidic residues" evidence="11">
    <location>
        <begin position="3732"/>
        <end position="3744"/>
    </location>
</feature>
<dbReference type="SMART" id="SM00015">
    <property type="entry name" value="IQ"/>
    <property type="match status" value="1"/>
</dbReference>
<accession>A0A8T2PWV3</accession>
<feature type="compositionally biased region" description="Polar residues" evidence="11">
    <location>
        <begin position="3573"/>
        <end position="3582"/>
    </location>
</feature>
<dbReference type="PROSITE" id="PS50010">
    <property type="entry name" value="DH_2"/>
    <property type="match status" value="1"/>
</dbReference>
<feature type="domain" description="Ig-like" evidence="15">
    <location>
        <begin position="457"/>
        <end position="527"/>
    </location>
</feature>
<evidence type="ECO:0000313" key="18">
    <source>
        <dbReference type="Proteomes" id="UP000824540"/>
    </source>
</evidence>